<dbReference type="WBParaSite" id="ACRNAN_scaffold5431.g25563.t1">
    <property type="protein sequence ID" value="ACRNAN_scaffold5431.g25563.t1"/>
    <property type="gene ID" value="ACRNAN_scaffold5431.g25563"/>
</dbReference>
<protein>
    <submittedName>
        <fullName evidence="3">Uncharacterized protein</fullName>
    </submittedName>
</protein>
<keyword evidence="1" id="KW-1133">Transmembrane helix</keyword>
<keyword evidence="2" id="KW-1185">Reference proteome</keyword>
<sequence length="86" mass="10000">MFICQCLPGYGRFSIHIKTENRTQVISKREYKGLDLLYFCADIEQAFMLASMFLYIWVTISVIYQVCLGRKAPDGECYNLENRGNT</sequence>
<dbReference type="AlphaFoldDB" id="A0A914E3C2"/>
<proteinExistence type="predicted"/>
<dbReference type="Proteomes" id="UP000887540">
    <property type="component" value="Unplaced"/>
</dbReference>
<evidence type="ECO:0000313" key="2">
    <source>
        <dbReference type="Proteomes" id="UP000887540"/>
    </source>
</evidence>
<keyword evidence="1" id="KW-0812">Transmembrane</keyword>
<reference evidence="3" key="1">
    <citation type="submission" date="2022-11" db="UniProtKB">
        <authorList>
            <consortium name="WormBaseParasite"/>
        </authorList>
    </citation>
    <scope>IDENTIFICATION</scope>
</reference>
<organism evidence="2 3">
    <name type="scientific">Acrobeloides nanus</name>
    <dbReference type="NCBI Taxonomy" id="290746"/>
    <lineage>
        <taxon>Eukaryota</taxon>
        <taxon>Metazoa</taxon>
        <taxon>Ecdysozoa</taxon>
        <taxon>Nematoda</taxon>
        <taxon>Chromadorea</taxon>
        <taxon>Rhabditida</taxon>
        <taxon>Tylenchina</taxon>
        <taxon>Cephalobomorpha</taxon>
        <taxon>Cephaloboidea</taxon>
        <taxon>Cephalobidae</taxon>
        <taxon>Acrobeloides</taxon>
    </lineage>
</organism>
<evidence type="ECO:0000313" key="3">
    <source>
        <dbReference type="WBParaSite" id="ACRNAN_scaffold5431.g25563.t1"/>
    </source>
</evidence>
<feature type="transmembrane region" description="Helical" evidence="1">
    <location>
        <begin position="46"/>
        <end position="64"/>
    </location>
</feature>
<accession>A0A914E3C2</accession>
<name>A0A914E3C2_9BILA</name>
<keyword evidence="1" id="KW-0472">Membrane</keyword>
<evidence type="ECO:0000256" key="1">
    <source>
        <dbReference type="SAM" id="Phobius"/>
    </source>
</evidence>